<protein>
    <submittedName>
        <fullName evidence="2">Uncharacterized protein</fullName>
    </submittedName>
</protein>
<evidence type="ECO:0000313" key="3">
    <source>
        <dbReference type="Proteomes" id="UP001286313"/>
    </source>
</evidence>
<evidence type="ECO:0000256" key="1">
    <source>
        <dbReference type="SAM" id="Phobius"/>
    </source>
</evidence>
<comment type="caution">
    <text evidence="2">The sequence shown here is derived from an EMBL/GenBank/DDBJ whole genome shotgun (WGS) entry which is preliminary data.</text>
</comment>
<accession>A0AAE1KGS5</accession>
<dbReference type="Proteomes" id="UP001286313">
    <property type="component" value="Unassembled WGS sequence"/>
</dbReference>
<dbReference type="AlphaFoldDB" id="A0AAE1KGS5"/>
<gene>
    <name evidence="2" type="ORF">Pcinc_023492</name>
</gene>
<keyword evidence="1" id="KW-0812">Transmembrane</keyword>
<keyword evidence="3" id="KW-1185">Reference proteome</keyword>
<keyword evidence="1" id="KW-1133">Transmembrane helix</keyword>
<keyword evidence="1" id="KW-0472">Membrane</keyword>
<evidence type="ECO:0000313" key="2">
    <source>
        <dbReference type="EMBL" id="KAK3871360.1"/>
    </source>
</evidence>
<dbReference type="EMBL" id="JAWQEG010002524">
    <property type="protein sequence ID" value="KAK3871360.1"/>
    <property type="molecule type" value="Genomic_DNA"/>
</dbReference>
<organism evidence="2 3">
    <name type="scientific">Petrolisthes cinctipes</name>
    <name type="common">Flat porcelain crab</name>
    <dbReference type="NCBI Taxonomy" id="88211"/>
    <lineage>
        <taxon>Eukaryota</taxon>
        <taxon>Metazoa</taxon>
        <taxon>Ecdysozoa</taxon>
        <taxon>Arthropoda</taxon>
        <taxon>Crustacea</taxon>
        <taxon>Multicrustacea</taxon>
        <taxon>Malacostraca</taxon>
        <taxon>Eumalacostraca</taxon>
        <taxon>Eucarida</taxon>
        <taxon>Decapoda</taxon>
        <taxon>Pleocyemata</taxon>
        <taxon>Anomura</taxon>
        <taxon>Galatheoidea</taxon>
        <taxon>Porcellanidae</taxon>
        <taxon>Petrolisthes</taxon>
    </lineage>
</organism>
<sequence length="94" mass="10490">MSAFLQHLIPPTTLHKARHDVGSIMSLTRTLTLHLESEGAEEHLWYPSDQEYSPRAVVGLVIVTGMVMALCLPWYAPAEAPGYCGRLQSRKENN</sequence>
<proteinExistence type="predicted"/>
<reference evidence="2" key="1">
    <citation type="submission" date="2023-10" db="EMBL/GenBank/DDBJ databases">
        <title>Genome assemblies of two species of porcelain crab, Petrolisthes cinctipes and Petrolisthes manimaculis (Anomura: Porcellanidae).</title>
        <authorList>
            <person name="Angst P."/>
        </authorList>
    </citation>
    <scope>NUCLEOTIDE SEQUENCE</scope>
    <source>
        <strain evidence="2">PB745_01</strain>
        <tissue evidence="2">Gill</tissue>
    </source>
</reference>
<feature type="transmembrane region" description="Helical" evidence="1">
    <location>
        <begin position="56"/>
        <end position="76"/>
    </location>
</feature>
<name>A0AAE1KGS5_PETCI</name>